<dbReference type="PANTHER" id="PTHR43133">
    <property type="entry name" value="RNA POLYMERASE ECF-TYPE SIGMA FACTO"/>
    <property type="match status" value="1"/>
</dbReference>
<dbReference type="InterPro" id="IPR039425">
    <property type="entry name" value="RNA_pol_sigma-70-like"/>
</dbReference>
<sequence length="182" mass="21710">MKPENTYNNRIFAFLSEEEKRSEFKRLYDEHHGRIFKAILRMLGNGELVEDVLQETFENVWKNMDKYDADKASVYTWICNIARSEVGNVRRNKLYRSLLKNAALEDAHTNLVLTFDKEYTGINRLFNHLKPEHRILMEMVYYRDWKQEEIAQQLGLPLGTVKTRITKAREALRDIAKREYGY</sequence>
<dbReference type="InterPro" id="IPR007627">
    <property type="entry name" value="RNA_pol_sigma70_r2"/>
</dbReference>
<evidence type="ECO:0000313" key="8">
    <source>
        <dbReference type="EMBL" id="MBC9934134.1"/>
    </source>
</evidence>
<dbReference type="CDD" id="cd06171">
    <property type="entry name" value="Sigma70_r4"/>
    <property type="match status" value="1"/>
</dbReference>
<proteinExistence type="inferred from homology"/>
<dbReference type="SUPFAM" id="SSF88659">
    <property type="entry name" value="Sigma3 and sigma4 domains of RNA polymerase sigma factors"/>
    <property type="match status" value="1"/>
</dbReference>
<feature type="domain" description="RNA polymerase sigma-70 region 2" evidence="6">
    <location>
        <begin position="27"/>
        <end position="90"/>
    </location>
</feature>
<dbReference type="Gene3D" id="1.10.10.10">
    <property type="entry name" value="Winged helix-like DNA-binding domain superfamily/Winged helix DNA-binding domain"/>
    <property type="match status" value="1"/>
</dbReference>
<dbReference type="RefSeq" id="WP_188091253.1">
    <property type="nucleotide sequence ID" value="NZ_JACVFC010000005.1"/>
</dbReference>
<accession>A0ABR7TYB9</accession>
<feature type="domain" description="RNA polymerase sigma-70 region 4" evidence="7">
    <location>
        <begin position="126"/>
        <end position="173"/>
    </location>
</feature>
<dbReference type="Proteomes" id="UP000659124">
    <property type="component" value="Unassembled WGS sequence"/>
</dbReference>
<evidence type="ECO:0000256" key="1">
    <source>
        <dbReference type="ARBA" id="ARBA00010641"/>
    </source>
</evidence>
<keyword evidence="2" id="KW-0805">Transcription regulation</keyword>
<evidence type="ECO:0000256" key="4">
    <source>
        <dbReference type="ARBA" id="ARBA00023125"/>
    </source>
</evidence>
<keyword evidence="4" id="KW-0238">DNA-binding</keyword>
<protein>
    <submittedName>
        <fullName evidence="8">RNA polymerase sigma factor</fullName>
    </submittedName>
</protein>
<evidence type="ECO:0000259" key="7">
    <source>
        <dbReference type="Pfam" id="PF04545"/>
    </source>
</evidence>
<dbReference type="NCBIfam" id="TIGR02937">
    <property type="entry name" value="sigma70-ECF"/>
    <property type="match status" value="1"/>
</dbReference>
<dbReference type="Pfam" id="PF04545">
    <property type="entry name" value="Sigma70_r4"/>
    <property type="match status" value="1"/>
</dbReference>
<name>A0ABR7TYB9_9BACT</name>
<dbReference type="InterPro" id="IPR007630">
    <property type="entry name" value="RNA_pol_sigma70_r4"/>
</dbReference>
<dbReference type="Gene3D" id="1.10.1740.10">
    <property type="match status" value="1"/>
</dbReference>
<comment type="caution">
    <text evidence="8">The sequence shown here is derived from an EMBL/GenBank/DDBJ whole genome shotgun (WGS) entry which is preliminary data.</text>
</comment>
<evidence type="ECO:0000259" key="6">
    <source>
        <dbReference type="Pfam" id="PF04542"/>
    </source>
</evidence>
<dbReference type="InterPro" id="IPR014284">
    <property type="entry name" value="RNA_pol_sigma-70_dom"/>
</dbReference>
<dbReference type="InterPro" id="IPR013324">
    <property type="entry name" value="RNA_pol_sigma_r3/r4-like"/>
</dbReference>
<evidence type="ECO:0000256" key="3">
    <source>
        <dbReference type="ARBA" id="ARBA00023082"/>
    </source>
</evidence>
<keyword evidence="3" id="KW-0731">Sigma factor</keyword>
<evidence type="ECO:0000313" key="9">
    <source>
        <dbReference type="Proteomes" id="UP000659124"/>
    </source>
</evidence>
<dbReference type="EMBL" id="JACVFC010000005">
    <property type="protein sequence ID" value="MBC9934134.1"/>
    <property type="molecule type" value="Genomic_DNA"/>
</dbReference>
<organism evidence="8 9">
    <name type="scientific">Chitinophaga qingshengii</name>
    <dbReference type="NCBI Taxonomy" id="1569794"/>
    <lineage>
        <taxon>Bacteria</taxon>
        <taxon>Pseudomonadati</taxon>
        <taxon>Bacteroidota</taxon>
        <taxon>Chitinophagia</taxon>
        <taxon>Chitinophagales</taxon>
        <taxon>Chitinophagaceae</taxon>
        <taxon>Chitinophaga</taxon>
    </lineage>
</organism>
<dbReference type="SUPFAM" id="SSF88946">
    <property type="entry name" value="Sigma2 domain of RNA polymerase sigma factors"/>
    <property type="match status" value="1"/>
</dbReference>
<dbReference type="InterPro" id="IPR036388">
    <property type="entry name" value="WH-like_DNA-bd_sf"/>
</dbReference>
<evidence type="ECO:0000256" key="5">
    <source>
        <dbReference type="ARBA" id="ARBA00023163"/>
    </source>
</evidence>
<keyword evidence="5" id="KW-0804">Transcription</keyword>
<dbReference type="InterPro" id="IPR013325">
    <property type="entry name" value="RNA_pol_sigma_r2"/>
</dbReference>
<dbReference type="Pfam" id="PF04542">
    <property type="entry name" value="Sigma70_r2"/>
    <property type="match status" value="1"/>
</dbReference>
<evidence type="ECO:0000256" key="2">
    <source>
        <dbReference type="ARBA" id="ARBA00023015"/>
    </source>
</evidence>
<dbReference type="PANTHER" id="PTHR43133:SF8">
    <property type="entry name" value="RNA POLYMERASE SIGMA FACTOR HI_1459-RELATED"/>
    <property type="match status" value="1"/>
</dbReference>
<reference evidence="8 9" key="1">
    <citation type="submission" date="2020-09" db="EMBL/GenBank/DDBJ databases">
        <title>Genome sequences of type strains of Chitinophaga qingshengii and Chitinophaga varians.</title>
        <authorList>
            <person name="Kittiwongwattana C."/>
        </authorList>
    </citation>
    <scope>NUCLEOTIDE SEQUENCE [LARGE SCALE GENOMIC DNA]</scope>
    <source>
        <strain evidence="8 9">JCM 30026</strain>
    </source>
</reference>
<gene>
    <name evidence="8" type="ORF">ICL07_27355</name>
</gene>
<keyword evidence="9" id="KW-1185">Reference proteome</keyword>
<comment type="similarity">
    <text evidence="1">Belongs to the sigma-70 factor family. ECF subfamily.</text>
</comment>